<organism evidence="1 2">
    <name type="scientific">Armillaria gallica</name>
    <name type="common">Bulbous honey fungus</name>
    <name type="synonym">Armillaria bulbosa</name>
    <dbReference type="NCBI Taxonomy" id="47427"/>
    <lineage>
        <taxon>Eukaryota</taxon>
        <taxon>Fungi</taxon>
        <taxon>Dikarya</taxon>
        <taxon>Basidiomycota</taxon>
        <taxon>Agaricomycotina</taxon>
        <taxon>Agaricomycetes</taxon>
        <taxon>Agaricomycetidae</taxon>
        <taxon>Agaricales</taxon>
        <taxon>Marasmiineae</taxon>
        <taxon>Physalacriaceae</taxon>
        <taxon>Armillaria</taxon>
    </lineage>
</organism>
<protein>
    <submittedName>
        <fullName evidence="1">Uncharacterized protein</fullName>
    </submittedName>
</protein>
<name>A0A2H3DQF8_ARMGA</name>
<dbReference type="AlphaFoldDB" id="A0A2H3DQF8"/>
<dbReference type="Proteomes" id="UP000217790">
    <property type="component" value="Unassembled WGS sequence"/>
</dbReference>
<accession>A0A2H3DQF8</accession>
<evidence type="ECO:0000313" key="2">
    <source>
        <dbReference type="Proteomes" id="UP000217790"/>
    </source>
</evidence>
<proteinExistence type="predicted"/>
<dbReference type="OrthoDB" id="3359639at2759"/>
<gene>
    <name evidence="1" type="ORF">ARMGADRAFT_1083650</name>
</gene>
<reference evidence="2" key="1">
    <citation type="journal article" date="2017" name="Nat. Ecol. Evol.">
        <title>Genome expansion and lineage-specific genetic innovations in the forest pathogenic fungi Armillaria.</title>
        <authorList>
            <person name="Sipos G."/>
            <person name="Prasanna A.N."/>
            <person name="Walter M.C."/>
            <person name="O'Connor E."/>
            <person name="Balint B."/>
            <person name="Krizsan K."/>
            <person name="Kiss B."/>
            <person name="Hess J."/>
            <person name="Varga T."/>
            <person name="Slot J."/>
            <person name="Riley R."/>
            <person name="Boka B."/>
            <person name="Rigling D."/>
            <person name="Barry K."/>
            <person name="Lee J."/>
            <person name="Mihaltcheva S."/>
            <person name="LaButti K."/>
            <person name="Lipzen A."/>
            <person name="Waldron R."/>
            <person name="Moloney N.M."/>
            <person name="Sperisen C."/>
            <person name="Kredics L."/>
            <person name="Vagvoelgyi C."/>
            <person name="Patrignani A."/>
            <person name="Fitzpatrick D."/>
            <person name="Nagy I."/>
            <person name="Doyle S."/>
            <person name="Anderson J.B."/>
            <person name="Grigoriev I.V."/>
            <person name="Gueldener U."/>
            <person name="Muensterkoetter M."/>
            <person name="Nagy L.G."/>
        </authorList>
    </citation>
    <scope>NUCLEOTIDE SEQUENCE [LARGE SCALE GENOMIC DNA]</scope>
    <source>
        <strain evidence="2">Ar21-2</strain>
    </source>
</reference>
<dbReference type="InParanoid" id="A0A2H3DQF8"/>
<sequence length="76" mass="8483">MPHTVAELTSHKLFVNVRWTNLDDETVPTDIHVPQFIYVDPNAELEMEDDGLDGDESKPFTFSDLFQSSAGSSQGL</sequence>
<evidence type="ECO:0000313" key="1">
    <source>
        <dbReference type="EMBL" id="PBK89686.1"/>
    </source>
</evidence>
<dbReference type="EMBL" id="KZ293668">
    <property type="protein sequence ID" value="PBK89686.1"/>
    <property type="molecule type" value="Genomic_DNA"/>
</dbReference>
<dbReference type="STRING" id="47427.A0A2H3DQF8"/>
<keyword evidence="2" id="KW-1185">Reference proteome</keyword>